<dbReference type="PROSITE" id="PS00444">
    <property type="entry name" value="POLYPRENYL_SYNTHASE_2"/>
    <property type="match status" value="1"/>
</dbReference>
<evidence type="ECO:0000313" key="8">
    <source>
        <dbReference type="Proteomes" id="UP000588806"/>
    </source>
</evidence>
<accession>A0A7Y3TYR5</accession>
<dbReference type="AlphaFoldDB" id="A0A7Y3TYR5"/>
<dbReference type="SUPFAM" id="SSF48576">
    <property type="entry name" value="Terpenoid synthases"/>
    <property type="match status" value="1"/>
</dbReference>
<comment type="cofactor">
    <cofactor evidence="1">
        <name>Mg(2+)</name>
        <dbReference type="ChEBI" id="CHEBI:18420"/>
    </cofactor>
</comment>
<proteinExistence type="inferred from homology"/>
<evidence type="ECO:0000256" key="3">
    <source>
        <dbReference type="ARBA" id="ARBA00022679"/>
    </source>
</evidence>
<keyword evidence="8" id="KW-1185">Reference proteome</keyword>
<evidence type="ECO:0000256" key="1">
    <source>
        <dbReference type="ARBA" id="ARBA00001946"/>
    </source>
</evidence>
<comment type="caution">
    <text evidence="7">The sequence shown here is derived from an EMBL/GenBank/DDBJ whole genome shotgun (WGS) entry which is preliminary data.</text>
</comment>
<dbReference type="PANTHER" id="PTHR12001">
    <property type="entry name" value="GERANYLGERANYL PYROPHOSPHATE SYNTHASE"/>
    <property type="match status" value="1"/>
</dbReference>
<dbReference type="Proteomes" id="UP000588806">
    <property type="component" value="Unassembled WGS sequence"/>
</dbReference>
<dbReference type="Pfam" id="PF00348">
    <property type="entry name" value="polyprenyl_synt"/>
    <property type="match status" value="1"/>
</dbReference>
<gene>
    <name evidence="7" type="ORF">HLB35_09450</name>
</gene>
<evidence type="ECO:0000256" key="4">
    <source>
        <dbReference type="ARBA" id="ARBA00022723"/>
    </source>
</evidence>
<evidence type="ECO:0000256" key="5">
    <source>
        <dbReference type="ARBA" id="ARBA00022842"/>
    </source>
</evidence>
<evidence type="ECO:0000256" key="6">
    <source>
        <dbReference type="RuleBase" id="RU004466"/>
    </source>
</evidence>
<dbReference type="RefSeq" id="WP_171702385.1">
    <property type="nucleotide sequence ID" value="NZ_JABFHI010000003.1"/>
</dbReference>
<sequence length="381" mass="40881">MDGHDQKDVGMVTATFNQTAMFNVTDAVSINQPLSEHADVSVTDSIDGDIDSQLVRVGELMRNSLNAPVDWPATAASLYHLSTQGSQLRARLALLSGMAFGASVSHRIAAAAAAELIHNASLVHDDLCDGDTQRRGQAAVWQRYNPNVALCTGDMMLTAAFRAALASDSSEHQLALVQLLTDRTSQVIAGQSIEIANPTTPTEKSSENTPQVSHKHQKKVCLTDYLQATLAKTAPLIALPLEAGALGGKLTSGEHDQIRYFANAVGLAYQIIDDLDDVDVTHLSACQPDNFHDYHAWPQHWPSGSTHSGFTYPGGPVASAMQRAVRHASAALSRAEKLIANFPDQLASALAAILAKLRQQLVEHRQSIASHLHYYPGKSAS</sequence>
<organism evidence="7 8">
    <name type="scientific">Vreelandella azerica</name>
    <dbReference type="NCBI Taxonomy" id="2732867"/>
    <lineage>
        <taxon>Bacteria</taxon>
        <taxon>Pseudomonadati</taxon>
        <taxon>Pseudomonadota</taxon>
        <taxon>Gammaproteobacteria</taxon>
        <taxon>Oceanospirillales</taxon>
        <taxon>Halomonadaceae</taxon>
        <taxon>Vreelandella</taxon>
    </lineage>
</organism>
<dbReference type="InterPro" id="IPR008949">
    <property type="entry name" value="Isoprenoid_synthase_dom_sf"/>
</dbReference>
<dbReference type="GO" id="GO:0046872">
    <property type="term" value="F:metal ion binding"/>
    <property type="evidence" value="ECO:0007669"/>
    <property type="project" value="UniProtKB-KW"/>
</dbReference>
<name>A0A7Y3TYR5_9GAMM</name>
<dbReference type="GO" id="GO:0008299">
    <property type="term" value="P:isoprenoid biosynthetic process"/>
    <property type="evidence" value="ECO:0007669"/>
    <property type="project" value="InterPro"/>
</dbReference>
<comment type="similarity">
    <text evidence="2 6">Belongs to the FPP/GGPP synthase family.</text>
</comment>
<reference evidence="7 8" key="2">
    <citation type="submission" date="2020-06" db="EMBL/GenBank/DDBJ databases">
        <title>Halomonas songnenensis sp. nov., a moderately halophilic bacterium isolated from saline and alkaline soils.</title>
        <authorList>
            <person name="Jiang J."/>
            <person name="Pan Y."/>
        </authorList>
    </citation>
    <scope>NUCLEOTIDE SEQUENCE [LARGE SCALE GENOMIC DNA]</scope>
    <source>
        <strain evidence="7 8">TBZ9</strain>
    </source>
</reference>
<dbReference type="GO" id="GO:0004659">
    <property type="term" value="F:prenyltransferase activity"/>
    <property type="evidence" value="ECO:0007669"/>
    <property type="project" value="InterPro"/>
</dbReference>
<keyword evidence="4" id="KW-0479">Metal-binding</keyword>
<dbReference type="Gene3D" id="1.10.600.10">
    <property type="entry name" value="Farnesyl Diphosphate Synthase"/>
    <property type="match status" value="1"/>
</dbReference>
<dbReference type="InterPro" id="IPR000092">
    <property type="entry name" value="Polyprenyl_synt"/>
</dbReference>
<keyword evidence="5" id="KW-0460">Magnesium</keyword>
<protein>
    <submittedName>
        <fullName evidence="7">Polyprenyl diphosphate synthase</fullName>
    </submittedName>
</protein>
<evidence type="ECO:0000313" key="7">
    <source>
        <dbReference type="EMBL" id="NOG31927.1"/>
    </source>
</evidence>
<dbReference type="PANTHER" id="PTHR12001:SF69">
    <property type="entry name" value="ALL TRANS-POLYPRENYL-DIPHOSPHATE SYNTHASE PDSS1"/>
    <property type="match status" value="1"/>
</dbReference>
<keyword evidence="3 6" id="KW-0808">Transferase</keyword>
<reference evidence="7 8" key="1">
    <citation type="submission" date="2020-05" db="EMBL/GenBank/DDBJ databases">
        <authorList>
            <person name="Ruan W."/>
            <person name="Jeon C.O."/>
            <person name="Chun B.H."/>
        </authorList>
    </citation>
    <scope>NUCLEOTIDE SEQUENCE [LARGE SCALE GENOMIC DNA]</scope>
    <source>
        <strain evidence="7 8">TBZ9</strain>
    </source>
</reference>
<evidence type="ECO:0000256" key="2">
    <source>
        <dbReference type="ARBA" id="ARBA00006706"/>
    </source>
</evidence>
<dbReference type="PROSITE" id="PS00723">
    <property type="entry name" value="POLYPRENYL_SYNTHASE_1"/>
    <property type="match status" value="1"/>
</dbReference>
<dbReference type="EMBL" id="JABFHI010000003">
    <property type="protein sequence ID" value="NOG31927.1"/>
    <property type="molecule type" value="Genomic_DNA"/>
</dbReference>
<dbReference type="InterPro" id="IPR033749">
    <property type="entry name" value="Polyprenyl_synt_CS"/>
</dbReference>